<name>A0A7D5P017_9EURY</name>
<keyword evidence="3" id="KW-1185">Reference proteome</keyword>
<dbReference type="RefSeq" id="WP_179911662.1">
    <property type="nucleotide sequence ID" value="NZ_CP058910.1"/>
</dbReference>
<dbReference type="Proteomes" id="UP000509667">
    <property type="component" value="Chromosome"/>
</dbReference>
<protein>
    <submittedName>
        <fullName evidence="2">Metal-dependent hydrolase</fullName>
    </submittedName>
</protein>
<keyword evidence="2" id="KW-0378">Hydrolase</keyword>
<evidence type="ECO:0000313" key="3">
    <source>
        <dbReference type="Proteomes" id="UP000509667"/>
    </source>
</evidence>
<feature type="transmembrane region" description="Helical" evidence="1">
    <location>
        <begin position="12"/>
        <end position="40"/>
    </location>
</feature>
<dbReference type="GO" id="GO:0016787">
    <property type="term" value="F:hydrolase activity"/>
    <property type="evidence" value="ECO:0007669"/>
    <property type="project" value="UniProtKB-KW"/>
</dbReference>
<dbReference type="AlphaFoldDB" id="A0A7D5P017"/>
<feature type="transmembrane region" description="Helical" evidence="1">
    <location>
        <begin position="152"/>
        <end position="173"/>
    </location>
</feature>
<evidence type="ECO:0000256" key="1">
    <source>
        <dbReference type="SAM" id="Phobius"/>
    </source>
</evidence>
<dbReference type="KEGG" id="hrr:HZS55_10715"/>
<reference evidence="2 3" key="1">
    <citation type="submission" date="2020-07" db="EMBL/GenBank/DDBJ databases">
        <title>Halosimplex pelagicum sp. nov. and Halosimplex rubrum sp. nov., isolated from salted brown alga Laminaria, and emended description of the genus Halosimplex.</title>
        <authorList>
            <person name="Cui H."/>
        </authorList>
    </citation>
    <scope>NUCLEOTIDE SEQUENCE [LARGE SCALE GENOMIC DNA]</scope>
    <source>
        <strain evidence="2 3">R27</strain>
    </source>
</reference>
<dbReference type="GeneID" id="56078340"/>
<feature type="transmembrane region" description="Helical" evidence="1">
    <location>
        <begin position="60"/>
        <end position="83"/>
    </location>
</feature>
<dbReference type="EMBL" id="CP058910">
    <property type="protein sequence ID" value="QLH77743.1"/>
    <property type="molecule type" value="Genomic_DNA"/>
</dbReference>
<keyword evidence="1" id="KW-0472">Membrane</keyword>
<dbReference type="OrthoDB" id="328023at2157"/>
<evidence type="ECO:0000313" key="2">
    <source>
        <dbReference type="EMBL" id="QLH77743.1"/>
    </source>
</evidence>
<gene>
    <name evidence="2" type="ORF">HZS55_10715</name>
</gene>
<feature type="transmembrane region" description="Helical" evidence="1">
    <location>
        <begin position="95"/>
        <end position="114"/>
    </location>
</feature>
<keyword evidence="1" id="KW-0812">Transmembrane</keyword>
<sequence>MVDVMGHLAMALLWALPAWFVWHDRVSAVFVAIAVFVAPIPDADKYLAMAFPDSFHHHGLTHTIVFAVAAALVIGALAAWLLTDRVDEWVDGDRFDASSMFVFATGAVLVGYLSHVFADMLSAPDISTPIEPLWPFVDGSWGLDLIWYNNPLWNVGFLAVMVVAHGVLAYSAFKVDHPYRIQNA</sequence>
<proteinExistence type="predicted"/>
<dbReference type="Pfam" id="PF04307">
    <property type="entry name" value="YdjM"/>
    <property type="match status" value="1"/>
</dbReference>
<accession>A0A7D5P017</accession>
<dbReference type="InterPro" id="IPR007404">
    <property type="entry name" value="YdjM-like"/>
</dbReference>
<keyword evidence="1" id="KW-1133">Transmembrane helix</keyword>
<organism evidence="2 3">
    <name type="scientific">Halosimplex rubrum</name>
    <dbReference type="NCBI Taxonomy" id="869889"/>
    <lineage>
        <taxon>Archaea</taxon>
        <taxon>Methanobacteriati</taxon>
        <taxon>Methanobacteriota</taxon>
        <taxon>Stenosarchaea group</taxon>
        <taxon>Halobacteria</taxon>
        <taxon>Halobacteriales</taxon>
        <taxon>Haloarculaceae</taxon>
        <taxon>Halosimplex</taxon>
    </lineage>
</organism>